<protein>
    <submittedName>
        <fullName evidence="2">Uncharacterized protein</fullName>
    </submittedName>
</protein>
<evidence type="ECO:0000256" key="1">
    <source>
        <dbReference type="SAM" id="SignalP"/>
    </source>
</evidence>
<evidence type="ECO:0000313" key="2">
    <source>
        <dbReference type="EMBL" id="PMD63670.1"/>
    </source>
</evidence>
<evidence type="ECO:0000313" key="3">
    <source>
        <dbReference type="Proteomes" id="UP000235371"/>
    </source>
</evidence>
<dbReference type="EMBL" id="KZ613780">
    <property type="protein sequence ID" value="PMD63670.1"/>
    <property type="molecule type" value="Genomic_DNA"/>
</dbReference>
<dbReference type="InParanoid" id="A0A2J6TKX7"/>
<gene>
    <name evidence="2" type="ORF">K444DRAFT_325318</name>
</gene>
<keyword evidence="1" id="KW-0732">Signal</keyword>
<sequence>MLSSPVVIIILVPSTCTNPNTTPFSPSPPFSTTLRLSRLECNRLKHNWMDHALLRYNHLPRNWFWGVTCRHFGHLDRISES</sequence>
<dbReference type="AlphaFoldDB" id="A0A2J6TKX7"/>
<accession>A0A2J6TKX7</accession>
<proteinExistence type="predicted"/>
<organism evidence="2 3">
    <name type="scientific">Hyaloscypha bicolor E</name>
    <dbReference type="NCBI Taxonomy" id="1095630"/>
    <lineage>
        <taxon>Eukaryota</taxon>
        <taxon>Fungi</taxon>
        <taxon>Dikarya</taxon>
        <taxon>Ascomycota</taxon>
        <taxon>Pezizomycotina</taxon>
        <taxon>Leotiomycetes</taxon>
        <taxon>Helotiales</taxon>
        <taxon>Hyaloscyphaceae</taxon>
        <taxon>Hyaloscypha</taxon>
        <taxon>Hyaloscypha bicolor</taxon>
    </lineage>
</organism>
<dbReference type="GeneID" id="36579997"/>
<name>A0A2J6TKX7_9HELO</name>
<dbReference type="Proteomes" id="UP000235371">
    <property type="component" value="Unassembled WGS sequence"/>
</dbReference>
<feature type="signal peptide" evidence="1">
    <location>
        <begin position="1"/>
        <end position="17"/>
    </location>
</feature>
<feature type="chain" id="PRO_5014433246" evidence="1">
    <location>
        <begin position="18"/>
        <end position="81"/>
    </location>
</feature>
<reference evidence="2 3" key="1">
    <citation type="submission" date="2016-04" db="EMBL/GenBank/DDBJ databases">
        <title>A degradative enzymes factory behind the ericoid mycorrhizal symbiosis.</title>
        <authorList>
            <consortium name="DOE Joint Genome Institute"/>
            <person name="Martino E."/>
            <person name="Morin E."/>
            <person name="Grelet G."/>
            <person name="Kuo A."/>
            <person name="Kohler A."/>
            <person name="Daghino S."/>
            <person name="Barry K."/>
            <person name="Choi C."/>
            <person name="Cichocki N."/>
            <person name="Clum A."/>
            <person name="Copeland A."/>
            <person name="Hainaut M."/>
            <person name="Haridas S."/>
            <person name="Labutti K."/>
            <person name="Lindquist E."/>
            <person name="Lipzen A."/>
            <person name="Khouja H.-R."/>
            <person name="Murat C."/>
            <person name="Ohm R."/>
            <person name="Olson A."/>
            <person name="Spatafora J."/>
            <person name="Veneault-Fourrey C."/>
            <person name="Henrissat B."/>
            <person name="Grigoriev I."/>
            <person name="Martin F."/>
            <person name="Perotto S."/>
        </authorList>
    </citation>
    <scope>NUCLEOTIDE SEQUENCE [LARGE SCALE GENOMIC DNA]</scope>
    <source>
        <strain evidence="2 3">E</strain>
    </source>
</reference>
<keyword evidence="3" id="KW-1185">Reference proteome</keyword>
<dbReference type="RefSeq" id="XP_024740574.1">
    <property type="nucleotide sequence ID" value="XM_024871915.1"/>
</dbReference>